<evidence type="ECO:0000313" key="2">
    <source>
        <dbReference type="Proteomes" id="UP000427842"/>
    </source>
</evidence>
<dbReference type="EMBL" id="QYAZ01000001">
    <property type="protein sequence ID" value="KAB8124951.1"/>
    <property type="molecule type" value="Genomic_DNA"/>
</dbReference>
<gene>
    <name evidence="1" type="ORF">D3W54_12945</name>
</gene>
<reference evidence="1 2" key="1">
    <citation type="submission" date="2018-09" db="EMBL/GenBank/DDBJ databases">
        <title>Genome sequence and characterization of the bcs clusters for the production of nanocellulose from the low pH resistant strain Komagataeibacter medellinensis ID13488.</title>
        <authorList>
            <person name="Hernandez-Arriaga A.M."/>
            <person name="Del Cerro C."/>
            <person name="Urbina L."/>
            <person name="Eceiza A."/>
            <person name="Retegi A."/>
            <person name="Prieto M.A."/>
        </authorList>
    </citation>
    <scope>NUCLEOTIDE SEQUENCE [LARGE SCALE GENOMIC DNA]</scope>
    <source>
        <strain evidence="1 2">ID13488</strain>
    </source>
</reference>
<organism evidence="1 2">
    <name type="scientific">Komagataeibacter medellinensis</name>
    <dbReference type="NCBI Taxonomy" id="1177712"/>
    <lineage>
        <taxon>Bacteria</taxon>
        <taxon>Pseudomonadati</taxon>
        <taxon>Pseudomonadota</taxon>
        <taxon>Alphaproteobacteria</taxon>
        <taxon>Acetobacterales</taxon>
        <taxon>Acetobacteraceae</taxon>
        <taxon>Komagataeibacter</taxon>
    </lineage>
</organism>
<comment type="caution">
    <text evidence="1">The sequence shown here is derived from an EMBL/GenBank/DDBJ whole genome shotgun (WGS) entry which is preliminary data.</text>
</comment>
<proteinExistence type="predicted"/>
<protein>
    <submittedName>
        <fullName evidence="1">Uncharacterized protein</fullName>
    </submittedName>
</protein>
<dbReference type="Proteomes" id="UP000427842">
    <property type="component" value="Unassembled WGS sequence"/>
</dbReference>
<name>A0ABQ6VXY5_9PROT</name>
<evidence type="ECO:0000313" key="1">
    <source>
        <dbReference type="EMBL" id="KAB8124951.1"/>
    </source>
</evidence>
<keyword evidence="2" id="KW-1185">Reference proteome</keyword>
<accession>A0ABQ6VXY5</accession>
<sequence length="70" mass="7836">MNIPSGRLVDQKCNACPTTSSILAGYEAADDHKRTISAVIACPTRKMRRQGEKSFWMPFFCKKAVLFKAL</sequence>